<dbReference type="InterPro" id="IPR018108">
    <property type="entry name" value="MCP_transmembrane"/>
</dbReference>
<keyword evidence="4 8" id="KW-0812">Transmembrane</keyword>
<feature type="repeat" description="Solcar" evidence="8">
    <location>
        <begin position="81"/>
        <end position="172"/>
    </location>
</feature>
<name>R7QMU1_CHOCR</name>
<dbReference type="InterPro" id="IPR023395">
    <property type="entry name" value="MCP_dom_sf"/>
</dbReference>
<keyword evidence="5" id="KW-0677">Repeat</keyword>
<feature type="transmembrane region" description="Helical" evidence="10">
    <location>
        <begin position="78"/>
        <end position="100"/>
    </location>
</feature>
<keyword evidence="7 8" id="KW-0472">Membrane</keyword>
<dbReference type="Proteomes" id="UP000012073">
    <property type="component" value="Unassembled WGS sequence"/>
</dbReference>
<evidence type="ECO:0000256" key="1">
    <source>
        <dbReference type="ARBA" id="ARBA00004141"/>
    </source>
</evidence>
<accession>R7QMU1</accession>
<dbReference type="OMA" id="IQIAIFE"/>
<evidence type="ECO:0000256" key="9">
    <source>
        <dbReference type="RuleBase" id="RU000488"/>
    </source>
</evidence>
<reference evidence="12" key="1">
    <citation type="journal article" date="2013" name="Proc. Natl. Acad. Sci. U.S.A.">
        <title>Genome structure and metabolic features in the red seaweed Chondrus crispus shed light on evolution of the Archaeplastida.</title>
        <authorList>
            <person name="Collen J."/>
            <person name="Porcel B."/>
            <person name="Carre W."/>
            <person name="Ball S.G."/>
            <person name="Chaparro C."/>
            <person name="Tonon T."/>
            <person name="Barbeyron T."/>
            <person name="Michel G."/>
            <person name="Noel B."/>
            <person name="Valentin K."/>
            <person name="Elias M."/>
            <person name="Artiguenave F."/>
            <person name="Arun A."/>
            <person name="Aury J.M."/>
            <person name="Barbosa-Neto J.F."/>
            <person name="Bothwell J.H."/>
            <person name="Bouget F.Y."/>
            <person name="Brillet L."/>
            <person name="Cabello-Hurtado F."/>
            <person name="Capella-Gutierrez S."/>
            <person name="Charrier B."/>
            <person name="Cladiere L."/>
            <person name="Cock J.M."/>
            <person name="Coelho S.M."/>
            <person name="Colleoni C."/>
            <person name="Czjzek M."/>
            <person name="Da Silva C."/>
            <person name="Delage L."/>
            <person name="Denoeud F."/>
            <person name="Deschamps P."/>
            <person name="Dittami S.M."/>
            <person name="Gabaldon T."/>
            <person name="Gachon C.M."/>
            <person name="Groisillier A."/>
            <person name="Herve C."/>
            <person name="Jabbari K."/>
            <person name="Katinka M."/>
            <person name="Kloareg B."/>
            <person name="Kowalczyk N."/>
            <person name="Labadie K."/>
            <person name="Leblanc C."/>
            <person name="Lopez P.J."/>
            <person name="McLachlan D.H."/>
            <person name="Meslet-Cladiere L."/>
            <person name="Moustafa A."/>
            <person name="Nehr Z."/>
            <person name="Nyvall Collen P."/>
            <person name="Panaud O."/>
            <person name="Partensky F."/>
            <person name="Poulain J."/>
            <person name="Rensing S.A."/>
            <person name="Rousvoal S."/>
            <person name="Samson G."/>
            <person name="Symeonidi A."/>
            <person name="Weissenbach J."/>
            <person name="Zambounis A."/>
            <person name="Wincker P."/>
            <person name="Boyen C."/>
        </authorList>
    </citation>
    <scope>NUCLEOTIDE SEQUENCE [LARGE SCALE GENOMIC DNA]</scope>
    <source>
        <strain evidence="12">cv. Stackhouse</strain>
    </source>
</reference>
<keyword evidence="12" id="KW-1185">Reference proteome</keyword>
<dbReference type="EMBL" id="HG001994">
    <property type="protein sequence ID" value="CDF39073.1"/>
    <property type="molecule type" value="Genomic_DNA"/>
</dbReference>
<evidence type="ECO:0000256" key="6">
    <source>
        <dbReference type="ARBA" id="ARBA00022989"/>
    </source>
</evidence>
<dbReference type="KEGG" id="ccp:CHC_T00000092001"/>
<sequence>MLGDAVGSIVRVPAEIVNKRLQLGLSSSWKSAVKDSFLSPTGIDSTFASWEAVLWRDVPYGGLQIAAYEAAKTMLMGFGLAGLPLGIIAGAGAGLLAAVLTTPADVLVTRMTTQSPQCYLETKKYMSPIATCRRIVKYEGFGALWTGAFHRGLFYMPMIGLFFAGYEWFKYAIINPSVVAAAGATVLGSVVAASRLLLTMGARALPAMRGRFPLHLLVLVLAHVFTNRRRSGRNAHM</sequence>
<dbReference type="GeneID" id="17326703"/>
<feature type="transmembrane region" description="Helical" evidence="10">
    <location>
        <begin position="210"/>
        <end position="227"/>
    </location>
</feature>
<feature type="transmembrane region" description="Helical" evidence="10">
    <location>
        <begin position="148"/>
        <end position="166"/>
    </location>
</feature>
<dbReference type="PhylomeDB" id="R7QMU1"/>
<evidence type="ECO:0000256" key="8">
    <source>
        <dbReference type="PROSITE-ProRule" id="PRU00282"/>
    </source>
</evidence>
<comment type="subcellular location">
    <subcellularLocation>
        <location evidence="1">Membrane</location>
        <topology evidence="1">Multi-pass membrane protein</topology>
    </subcellularLocation>
</comment>
<evidence type="ECO:0000313" key="12">
    <source>
        <dbReference type="Proteomes" id="UP000012073"/>
    </source>
</evidence>
<dbReference type="Gramene" id="CDF39073">
    <property type="protein sequence ID" value="CDF39073"/>
    <property type="gene ID" value="CHC_T00000092001"/>
</dbReference>
<dbReference type="Pfam" id="PF00153">
    <property type="entry name" value="Mito_carr"/>
    <property type="match status" value="1"/>
</dbReference>
<protein>
    <recommendedName>
        <fullName evidence="13">Mitochondrial carrier protein</fullName>
    </recommendedName>
</protein>
<dbReference type="RefSeq" id="XP_005718984.1">
    <property type="nucleotide sequence ID" value="XM_005718927.1"/>
</dbReference>
<evidence type="ECO:0000256" key="7">
    <source>
        <dbReference type="ARBA" id="ARBA00023136"/>
    </source>
</evidence>
<dbReference type="GO" id="GO:0016020">
    <property type="term" value="C:membrane"/>
    <property type="evidence" value="ECO:0007669"/>
    <property type="project" value="UniProtKB-SubCell"/>
</dbReference>
<feature type="transmembrane region" description="Helical" evidence="10">
    <location>
        <begin position="178"/>
        <end position="198"/>
    </location>
</feature>
<dbReference type="Gene3D" id="1.50.40.10">
    <property type="entry name" value="Mitochondrial carrier domain"/>
    <property type="match status" value="1"/>
</dbReference>
<dbReference type="SUPFAM" id="SSF103506">
    <property type="entry name" value="Mitochondrial carrier"/>
    <property type="match status" value="1"/>
</dbReference>
<evidence type="ECO:0000256" key="10">
    <source>
        <dbReference type="SAM" id="Phobius"/>
    </source>
</evidence>
<keyword evidence="3 9" id="KW-0813">Transport</keyword>
<evidence type="ECO:0008006" key="13">
    <source>
        <dbReference type="Google" id="ProtNLM"/>
    </source>
</evidence>
<evidence type="ECO:0000313" key="11">
    <source>
        <dbReference type="EMBL" id="CDF39073.1"/>
    </source>
</evidence>
<dbReference type="PANTHER" id="PTHR45667">
    <property type="entry name" value="S-ADENOSYLMETHIONINE MITOCHONDRIAL CARRIER PROTEIN"/>
    <property type="match status" value="1"/>
</dbReference>
<organism evidence="11 12">
    <name type="scientific">Chondrus crispus</name>
    <name type="common">Carrageen Irish moss</name>
    <name type="synonym">Polymorpha crispa</name>
    <dbReference type="NCBI Taxonomy" id="2769"/>
    <lineage>
        <taxon>Eukaryota</taxon>
        <taxon>Rhodophyta</taxon>
        <taxon>Florideophyceae</taxon>
        <taxon>Rhodymeniophycidae</taxon>
        <taxon>Gigartinales</taxon>
        <taxon>Gigartinaceae</taxon>
        <taxon>Chondrus</taxon>
    </lineage>
</organism>
<evidence type="ECO:0000256" key="5">
    <source>
        <dbReference type="ARBA" id="ARBA00022737"/>
    </source>
</evidence>
<evidence type="ECO:0000256" key="2">
    <source>
        <dbReference type="ARBA" id="ARBA00006375"/>
    </source>
</evidence>
<proteinExistence type="inferred from homology"/>
<dbReference type="AlphaFoldDB" id="R7QMU1"/>
<evidence type="ECO:0000256" key="4">
    <source>
        <dbReference type="ARBA" id="ARBA00022692"/>
    </source>
</evidence>
<comment type="similarity">
    <text evidence="2 9">Belongs to the mitochondrial carrier (TC 2.A.29) family.</text>
</comment>
<keyword evidence="6 10" id="KW-1133">Transmembrane helix</keyword>
<evidence type="ECO:0000256" key="3">
    <source>
        <dbReference type="ARBA" id="ARBA00022448"/>
    </source>
</evidence>
<dbReference type="PROSITE" id="PS50920">
    <property type="entry name" value="SOLCAR"/>
    <property type="match status" value="1"/>
</dbReference>
<gene>
    <name evidence="11" type="ORF">CHC_T00000092001</name>
</gene>
<dbReference type="OrthoDB" id="4560at2759"/>